<accession>A0ABR2LNE2</accession>
<name>A0ABR2LNE2_9ASPA</name>
<protein>
    <submittedName>
        <fullName evidence="2">DEAD-box ATP-dependent RNA helicase 7</fullName>
    </submittedName>
</protein>
<dbReference type="InterPro" id="IPR027417">
    <property type="entry name" value="P-loop_NTPase"/>
</dbReference>
<keyword evidence="2" id="KW-0547">Nucleotide-binding</keyword>
<organism evidence="2 3">
    <name type="scientific">Platanthera guangdongensis</name>
    <dbReference type="NCBI Taxonomy" id="2320717"/>
    <lineage>
        <taxon>Eukaryota</taxon>
        <taxon>Viridiplantae</taxon>
        <taxon>Streptophyta</taxon>
        <taxon>Embryophyta</taxon>
        <taxon>Tracheophyta</taxon>
        <taxon>Spermatophyta</taxon>
        <taxon>Magnoliopsida</taxon>
        <taxon>Liliopsida</taxon>
        <taxon>Asparagales</taxon>
        <taxon>Orchidaceae</taxon>
        <taxon>Orchidoideae</taxon>
        <taxon>Orchideae</taxon>
        <taxon>Orchidinae</taxon>
        <taxon>Platanthera</taxon>
    </lineage>
</organism>
<proteinExistence type="predicted"/>
<keyword evidence="2" id="KW-0067">ATP-binding</keyword>
<dbReference type="Gene3D" id="3.40.50.300">
    <property type="entry name" value="P-loop containing nucleotide triphosphate hydrolases"/>
    <property type="match status" value="1"/>
</dbReference>
<gene>
    <name evidence="2" type="ORF">KSP40_PGU022279</name>
</gene>
<evidence type="ECO:0000313" key="2">
    <source>
        <dbReference type="EMBL" id="KAK8945562.1"/>
    </source>
</evidence>
<evidence type="ECO:0000259" key="1">
    <source>
        <dbReference type="Pfam" id="PF00271"/>
    </source>
</evidence>
<dbReference type="SUPFAM" id="SSF52540">
    <property type="entry name" value="P-loop containing nucleoside triphosphate hydrolases"/>
    <property type="match status" value="1"/>
</dbReference>
<feature type="domain" description="Helicase C-terminal" evidence="1">
    <location>
        <begin position="63"/>
        <end position="90"/>
    </location>
</feature>
<comment type="caution">
    <text evidence="2">The sequence shown here is derived from an EMBL/GenBank/DDBJ whole genome shotgun (WGS) entry which is preliminary data.</text>
</comment>
<dbReference type="EMBL" id="JBBWWR010000017">
    <property type="protein sequence ID" value="KAK8945562.1"/>
    <property type="molecule type" value="Genomic_DNA"/>
</dbReference>
<keyword evidence="3" id="KW-1185">Reference proteome</keyword>
<dbReference type="GO" id="GO:0004386">
    <property type="term" value="F:helicase activity"/>
    <property type="evidence" value="ECO:0007669"/>
    <property type="project" value="UniProtKB-KW"/>
</dbReference>
<reference evidence="2 3" key="1">
    <citation type="journal article" date="2022" name="Nat. Plants">
        <title>Genomes of leafy and leafless Platanthera orchids illuminate the evolution of mycoheterotrophy.</title>
        <authorList>
            <person name="Li M.H."/>
            <person name="Liu K.W."/>
            <person name="Li Z."/>
            <person name="Lu H.C."/>
            <person name="Ye Q.L."/>
            <person name="Zhang D."/>
            <person name="Wang J.Y."/>
            <person name="Li Y.F."/>
            <person name="Zhong Z.M."/>
            <person name="Liu X."/>
            <person name="Yu X."/>
            <person name="Liu D.K."/>
            <person name="Tu X.D."/>
            <person name="Liu B."/>
            <person name="Hao Y."/>
            <person name="Liao X.Y."/>
            <person name="Jiang Y.T."/>
            <person name="Sun W.H."/>
            <person name="Chen J."/>
            <person name="Chen Y.Q."/>
            <person name="Ai Y."/>
            <person name="Zhai J.W."/>
            <person name="Wu S.S."/>
            <person name="Zhou Z."/>
            <person name="Hsiao Y.Y."/>
            <person name="Wu W.L."/>
            <person name="Chen Y.Y."/>
            <person name="Lin Y.F."/>
            <person name="Hsu J.L."/>
            <person name="Li C.Y."/>
            <person name="Wang Z.W."/>
            <person name="Zhao X."/>
            <person name="Zhong W.Y."/>
            <person name="Ma X.K."/>
            <person name="Ma L."/>
            <person name="Huang J."/>
            <person name="Chen G.Z."/>
            <person name="Huang M.Z."/>
            <person name="Huang L."/>
            <person name="Peng D.H."/>
            <person name="Luo Y.B."/>
            <person name="Zou S.Q."/>
            <person name="Chen S.P."/>
            <person name="Lan S."/>
            <person name="Tsai W.C."/>
            <person name="Van de Peer Y."/>
            <person name="Liu Z.J."/>
        </authorList>
    </citation>
    <scope>NUCLEOTIDE SEQUENCE [LARGE SCALE GENOMIC DNA]</scope>
    <source>
        <strain evidence="2">Lor288</strain>
    </source>
</reference>
<dbReference type="InterPro" id="IPR001650">
    <property type="entry name" value="Helicase_C-like"/>
</dbReference>
<keyword evidence="2" id="KW-0347">Helicase</keyword>
<sequence>MKGSRHKNKTNISLQRRAIIFEPRGHWIVVFLAFEWIPIETWISLCVWSSNPVYSPRNMISSHFLVLVATNLAARGLDIRDVQLIIQVEVRVVMDNFVVWQDYGGPIMEEPI</sequence>
<dbReference type="Pfam" id="PF00271">
    <property type="entry name" value="Helicase_C"/>
    <property type="match status" value="1"/>
</dbReference>
<evidence type="ECO:0000313" key="3">
    <source>
        <dbReference type="Proteomes" id="UP001412067"/>
    </source>
</evidence>
<dbReference type="Proteomes" id="UP001412067">
    <property type="component" value="Unassembled WGS sequence"/>
</dbReference>
<keyword evidence="2" id="KW-0378">Hydrolase</keyword>